<name>A0A211ZM66_9PROT</name>
<evidence type="ECO:0000313" key="4">
    <source>
        <dbReference type="Proteomes" id="UP000196655"/>
    </source>
</evidence>
<accession>A0A211ZM66</accession>
<organism evidence="3 4">
    <name type="scientific">Inquilinus limosus</name>
    <dbReference type="NCBI Taxonomy" id="171674"/>
    <lineage>
        <taxon>Bacteria</taxon>
        <taxon>Pseudomonadati</taxon>
        <taxon>Pseudomonadota</taxon>
        <taxon>Alphaproteobacteria</taxon>
        <taxon>Rhodospirillales</taxon>
        <taxon>Rhodospirillaceae</taxon>
        <taxon>Inquilinus</taxon>
    </lineage>
</organism>
<dbReference type="OrthoDB" id="9804774at2"/>
<evidence type="ECO:0000259" key="2">
    <source>
        <dbReference type="SMART" id="SM00822"/>
    </source>
</evidence>
<dbReference type="PANTHER" id="PTHR42879">
    <property type="entry name" value="3-OXOACYL-(ACYL-CARRIER-PROTEIN) REDUCTASE"/>
    <property type="match status" value="1"/>
</dbReference>
<proteinExistence type="inferred from homology"/>
<dbReference type="RefSeq" id="WP_088151946.1">
    <property type="nucleotide sequence ID" value="NZ_NHON01000027.1"/>
</dbReference>
<keyword evidence="4" id="KW-1185">Reference proteome</keyword>
<dbReference type="SMART" id="SM00822">
    <property type="entry name" value="PKS_KR"/>
    <property type="match status" value="1"/>
</dbReference>
<dbReference type="EMBL" id="NHON01000027">
    <property type="protein sequence ID" value="OWJ66177.1"/>
    <property type="molecule type" value="Genomic_DNA"/>
</dbReference>
<dbReference type="InterPro" id="IPR002347">
    <property type="entry name" value="SDR_fam"/>
</dbReference>
<feature type="domain" description="Ketoreductase" evidence="2">
    <location>
        <begin position="8"/>
        <end position="143"/>
    </location>
</feature>
<sequence length="258" mass="25953">MDLGLTGKTVLVTGGSKGIGLACAQAFQAEGARVAIVSRAQANLDRAAAGLPGVVALAADLTDAAAAQAAVEAAERALGPIDVLVNSAGAARRTPVEELTPAAYRAAMDAKFFSYINVIDPVVKRMAARGTGVVVNVIGNGGKVPATVHIAGGAANAALMLATAGLATAYAGKGVRIVGLNPGLTETERVAEGLQAETRLHGITLEEARQRAVARIPLGRGAQPEEIADAVLFLASAKASYITGVNITMDGLQSPVVV</sequence>
<protein>
    <submittedName>
        <fullName evidence="3">3-oxoacyl-ACP reductase</fullName>
    </submittedName>
</protein>
<dbReference type="Proteomes" id="UP000196655">
    <property type="component" value="Unassembled WGS sequence"/>
</dbReference>
<evidence type="ECO:0000256" key="1">
    <source>
        <dbReference type="ARBA" id="ARBA00006484"/>
    </source>
</evidence>
<evidence type="ECO:0000313" key="3">
    <source>
        <dbReference type="EMBL" id="OWJ66177.1"/>
    </source>
</evidence>
<dbReference type="AlphaFoldDB" id="A0A211ZM66"/>
<dbReference type="STRING" id="1122125.GCA_000423185_04522"/>
<comment type="similarity">
    <text evidence="1">Belongs to the short-chain dehydrogenases/reductases (SDR) family.</text>
</comment>
<dbReference type="PANTHER" id="PTHR42879:SF6">
    <property type="entry name" value="NADPH-DEPENDENT REDUCTASE BACG"/>
    <property type="match status" value="1"/>
</dbReference>
<dbReference type="InterPro" id="IPR057326">
    <property type="entry name" value="KR_dom"/>
</dbReference>
<dbReference type="InterPro" id="IPR036291">
    <property type="entry name" value="NAD(P)-bd_dom_sf"/>
</dbReference>
<dbReference type="Gene3D" id="3.40.50.720">
    <property type="entry name" value="NAD(P)-binding Rossmann-like Domain"/>
    <property type="match status" value="1"/>
</dbReference>
<dbReference type="InterPro" id="IPR050259">
    <property type="entry name" value="SDR"/>
</dbReference>
<dbReference type="SUPFAM" id="SSF51735">
    <property type="entry name" value="NAD(P)-binding Rossmann-fold domains"/>
    <property type="match status" value="1"/>
</dbReference>
<comment type="caution">
    <text evidence="3">The sequence shown here is derived from an EMBL/GenBank/DDBJ whole genome shotgun (WGS) entry which is preliminary data.</text>
</comment>
<dbReference type="Pfam" id="PF13561">
    <property type="entry name" value="adh_short_C2"/>
    <property type="match status" value="1"/>
</dbReference>
<dbReference type="PRINTS" id="PR00081">
    <property type="entry name" value="GDHRDH"/>
</dbReference>
<reference evidence="4" key="1">
    <citation type="submission" date="2017-05" db="EMBL/GenBank/DDBJ databases">
        <authorList>
            <person name="Macchi M."/>
            <person name="Festa S."/>
            <person name="Coppotelli B.M."/>
            <person name="Morelli I.S."/>
        </authorList>
    </citation>
    <scope>NUCLEOTIDE SEQUENCE [LARGE SCALE GENOMIC DNA]</scope>
    <source>
        <strain evidence="4">I</strain>
    </source>
</reference>
<gene>
    <name evidence="3" type="ORF">BWR60_15595</name>
</gene>
<dbReference type="FunFam" id="3.40.50.720:FF:000084">
    <property type="entry name" value="Short-chain dehydrogenase reductase"/>
    <property type="match status" value="1"/>
</dbReference>